<keyword evidence="9" id="KW-1185">Reference proteome</keyword>
<dbReference type="STRING" id="157652.A0A371E5U5"/>
<evidence type="ECO:0000256" key="2">
    <source>
        <dbReference type="ARBA" id="ARBA00023015"/>
    </source>
</evidence>
<keyword evidence="3" id="KW-0238">DNA-binding</keyword>
<reference evidence="8" key="1">
    <citation type="submission" date="2018-05" db="EMBL/GenBank/DDBJ databases">
        <title>Draft genome of Mucuna pruriens seed.</title>
        <authorList>
            <person name="Nnadi N.E."/>
            <person name="Vos R."/>
            <person name="Hasami M.H."/>
            <person name="Devisetty U.K."/>
            <person name="Aguiy J.C."/>
        </authorList>
    </citation>
    <scope>NUCLEOTIDE SEQUENCE [LARGE SCALE GENOMIC DNA]</scope>
    <source>
        <strain evidence="8">JCA_2017</strain>
    </source>
</reference>
<dbReference type="PRINTS" id="PR00367">
    <property type="entry name" value="ETHRSPELEMNT"/>
</dbReference>
<protein>
    <submittedName>
        <fullName evidence="8">Ethylene-responsive transcription factor 2</fullName>
    </submittedName>
</protein>
<dbReference type="CDD" id="cd00018">
    <property type="entry name" value="AP2"/>
    <property type="match status" value="1"/>
</dbReference>
<dbReference type="GO" id="GO:0003700">
    <property type="term" value="F:DNA-binding transcription factor activity"/>
    <property type="evidence" value="ECO:0007669"/>
    <property type="project" value="InterPro"/>
</dbReference>
<dbReference type="Pfam" id="PF00847">
    <property type="entry name" value="AP2"/>
    <property type="match status" value="1"/>
</dbReference>
<sequence length="196" mass="22313">MATTISCDFSSLESIQHYLLELEHDSNTLMNVSNNEICYSEVVGDANDLLACKREHPMVAHDVHAPPVWKHYRGVRRRPWGKFAAEIRDPKKNGTRIWLGTYENEKEAALAYDKAAFKIRGSKAKLNFPHLIDSHVPLKPVKITKASKKNLLEPYLSFLPASETQGSKKTKKLAHLLNKLAKNRSQVQMLKMRGKH</sequence>
<dbReference type="InterPro" id="IPR044808">
    <property type="entry name" value="ERF_plant"/>
</dbReference>
<name>A0A371E5U5_MUCPR</name>
<proteinExistence type="inferred from homology"/>
<evidence type="ECO:0000259" key="7">
    <source>
        <dbReference type="PROSITE" id="PS51032"/>
    </source>
</evidence>
<dbReference type="InterPro" id="IPR016177">
    <property type="entry name" value="DNA-bd_dom_sf"/>
</dbReference>
<evidence type="ECO:0000313" key="8">
    <source>
        <dbReference type="EMBL" id="RDX61415.1"/>
    </source>
</evidence>
<dbReference type="FunFam" id="3.30.730.10:FF:000001">
    <property type="entry name" value="Ethylene-responsive transcription factor 2"/>
    <property type="match status" value="1"/>
</dbReference>
<evidence type="ECO:0000313" key="9">
    <source>
        <dbReference type="Proteomes" id="UP000257109"/>
    </source>
</evidence>
<gene>
    <name evidence="8" type="primary">ERF2</name>
    <name evidence="8" type="ORF">CR513_60348</name>
</gene>
<dbReference type="AlphaFoldDB" id="A0A371E5U5"/>
<keyword evidence="4" id="KW-0804">Transcription</keyword>
<dbReference type="PROSITE" id="PS51032">
    <property type="entry name" value="AP2_ERF"/>
    <property type="match status" value="1"/>
</dbReference>
<organism evidence="8 9">
    <name type="scientific">Mucuna pruriens</name>
    <name type="common">Velvet bean</name>
    <name type="synonym">Dolichos pruriens</name>
    <dbReference type="NCBI Taxonomy" id="157652"/>
    <lineage>
        <taxon>Eukaryota</taxon>
        <taxon>Viridiplantae</taxon>
        <taxon>Streptophyta</taxon>
        <taxon>Embryophyta</taxon>
        <taxon>Tracheophyta</taxon>
        <taxon>Spermatophyta</taxon>
        <taxon>Magnoliopsida</taxon>
        <taxon>eudicotyledons</taxon>
        <taxon>Gunneridae</taxon>
        <taxon>Pentapetalae</taxon>
        <taxon>rosids</taxon>
        <taxon>fabids</taxon>
        <taxon>Fabales</taxon>
        <taxon>Fabaceae</taxon>
        <taxon>Papilionoideae</taxon>
        <taxon>50 kb inversion clade</taxon>
        <taxon>NPAAA clade</taxon>
        <taxon>indigoferoid/millettioid clade</taxon>
        <taxon>Phaseoleae</taxon>
        <taxon>Mucuna</taxon>
    </lineage>
</organism>
<dbReference type="PANTHER" id="PTHR31190">
    <property type="entry name" value="DNA-BINDING DOMAIN"/>
    <property type="match status" value="1"/>
</dbReference>
<dbReference type="GO" id="GO:0005634">
    <property type="term" value="C:nucleus"/>
    <property type="evidence" value="ECO:0007669"/>
    <property type="project" value="UniProtKB-SubCell"/>
</dbReference>
<evidence type="ECO:0000256" key="6">
    <source>
        <dbReference type="ARBA" id="ARBA00024343"/>
    </source>
</evidence>
<comment type="similarity">
    <text evidence="6">Belongs to the AP2/ERF transcription factor family. ERF subfamily.</text>
</comment>
<keyword evidence="5" id="KW-0539">Nucleus</keyword>
<dbReference type="EMBL" id="QJKJ01016157">
    <property type="protein sequence ID" value="RDX61415.1"/>
    <property type="molecule type" value="Genomic_DNA"/>
</dbReference>
<dbReference type="Gene3D" id="3.30.730.10">
    <property type="entry name" value="AP2/ERF domain"/>
    <property type="match status" value="1"/>
</dbReference>
<feature type="domain" description="AP2/ERF" evidence="7">
    <location>
        <begin position="71"/>
        <end position="129"/>
    </location>
</feature>
<feature type="non-terminal residue" evidence="8">
    <location>
        <position position="1"/>
    </location>
</feature>
<comment type="caution">
    <text evidence="8">The sequence shown here is derived from an EMBL/GenBank/DDBJ whole genome shotgun (WGS) entry which is preliminary data.</text>
</comment>
<comment type="subcellular location">
    <subcellularLocation>
        <location evidence="1">Nucleus</location>
    </subcellularLocation>
</comment>
<dbReference type="SMART" id="SM00380">
    <property type="entry name" value="AP2"/>
    <property type="match status" value="1"/>
</dbReference>
<dbReference type="InterPro" id="IPR036955">
    <property type="entry name" value="AP2/ERF_dom_sf"/>
</dbReference>
<dbReference type="Proteomes" id="UP000257109">
    <property type="component" value="Unassembled WGS sequence"/>
</dbReference>
<dbReference type="PANTHER" id="PTHR31190:SF274">
    <property type="entry name" value="ETHYLENE-RESPONSIVE TRANSCRIPTION FACTOR 13"/>
    <property type="match status" value="1"/>
</dbReference>
<evidence type="ECO:0000256" key="5">
    <source>
        <dbReference type="ARBA" id="ARBA00023242"/>
    </source>
</evidence>
<evidence type="ECO:0000256" key="3">
    <source>
        <dbReference type="ARBA" id="ARBA00023125"/>
    </source>
</evidence>
<dbReference type="GO" id="GO:0003677">
    <property type="term" value="F:DNA binding"/>
    <property type="evidence" value="ECO:0007669"/>
    <property type="project" value="UniProtKB-KW"/>
</dbReference>
<evidence type="ECO:0000256" key="1">
    <source>
        <dbReference type="ARBA" id="ARBA00004123"/>
    </source>
</evidence>
<evidence type="ECO:0000256" key="4">
    <source>
        <dbReference type="ARBA" id="ARBA00023163"/>
    </source>
</evidence>
<dbReference type="InterPro" id="IPR001471">
    <property type="entry name" value="AP2/ERF_dom"/>
</dbReference>
<keyword evidence="2" id="KW-0805">Transcription regulation</keyword>
<dbReference type="SUPFAM" id="SSF54171">
    <property type="entry name" value="DNA-binding domain"/>
    <property type="match status" value="1"/>
</dbReference>
<dbReference type="OrthoDB" id="1429959at2759"/>
<dbReference type="GO" id="GO:0009873">
    <property type="term" value="P:ethylene-activated signaling pathway"/>
    <property type="evidence" value="ECO:0007669"/>
    <property type="project" value="InterPro"/>
</dbReference>
<accession>A0A371E5U5</accession>